<feature type="transmembrane region" description="Helical" evidence="8">
    <location>
        <begin position="62"/>
        <end position="84"/>
    </location>
</feature>
<keyword evidence="7 8" id="KW-0472">Membrane</keyword>
<evidence type="ECO:0000256" key="5">
    <source>
        <dbReference type="ARBA" id="ARBA00022692"/>
    </source>
</evidence>
<feature type="transmembrane region" description="Helical" evidence="8">
    <location>
        <begin position="357"/>
        <end position="377"/>
    </location>
</feature>
<evidence type="ECO:0000256" key="1">
    <source>
        <dbReference type="ARBA" id="ARBA00004651"/>
    </source>
</evidence>
<dbReference type="PANTHER" id="PTHR30472">
    <property type="entry name" value="FERRIC ENTEROBACTIN TRANSPORT SYSTEM PERMEASE PROTEIN"/>
    <property type="match status" value="1"/>
</dbReference>
<dbReference type="EMBL" id="CP002057">
    <property type="protein sequence ID" value="ADI37268.1"/>
    <property type="molecule type" value="Genomic_DNA"/>
</dbReference>
<dbReference type="Proteomes" id="UP000007722">
    <property type="component" value="Chromosome"/>
</dbReference>
<evidence type="ECO:0000256" key="4">
    <source>
        <dbReference type="ARBA" id="ARBA00022475"/>
    </source>
</evidence>
<organism evidence="9 10">
    <name type="scientific">Methanococcus voltae (strain ATCC BAA-1334 / A3)</name>
    <dbReference type="NCBI Taxonomy" id="456320"/>
    <lineage>
        <taxon>Archaea</taxon>
        <taxon>Methanobacteriati</taxon>
        <taxon>Methanobacteriota</taxon>
        <taxon>Methanomada group</taxon>
        <taxon>Methanococci</taxon>
        <taxon>Methanococcales</taxon>
        <taxon>Methanococcaceae</taxon>
        <taxon>Methanococcus</taxon>
    </lineage>
</organism>
<evidence type="ECO:0000256" key="3">
    <source>
        <dbReference type="ARBA" id="ARBA00022448"/>
    </source>
</evidence>
<keyword evidence="4" id="KW-1003">Cell membrane</keyword>
<name>D7DQZ1_METV3</name>
<keyword evidence="6 8" id="KW-1133">Transmembrane helix</keyword>
<feature type="transmembrane region" description="Helical" evidence="8">
    <location>
        <begin position="199"/>
        <end position="221"/>
    </location>
</feature>
<feature type="transmembrane region" description="Helical" evidence="8">
    <location>
        <begin position="160"/>
        <end position="178"/>
    </location>
</feature>
<gene>
    <name evidence="9" type="ordered locus">Mvol_1613</name>
</gene>
<comment type="subcellular location">
    <subcellularLocation>
        <location evidence="1">Cell membrane</location>
        <topology evidence="1">Multi-pass membrane protein</topology>
    </subcellularLocation>
</comment>
<sequence>MKKLTFKNSKDFKFIKHMLIALNLSNKFDKSNEIDKNTKINDNNINNNSNNKPNGKKTNYSLVLFPLIFIISFILSLFIGRLWFAPNEIFTNSLANNILLNVRLPRLIAVSLSGACLALSGVALQNLFKNYLAGPNILGVTSGSAFGAVLAILLLSYNPYAIQMSAFTFGIMAMVLTYTIGKKLNGSLRNESESSIINLVLSGIAVSALFSAGVGIIKYVADPADKLQAITYWLLGSFTGIRWDDVYITIIPLVVCIIGLNLLKWQFNILSMGEENAKSLGLNVKKYSALIILLATLGTSSATAMAGMVQWIGLVSPHMARLVVGVDNRRLIPASMFTGASLLLICDTIARSLTPSELPLSVMTSIIGVPILLKILIKNQNKF</sequence>
<dbReference type="STRING" id="456320.Mvol_1613"/>
<dbReference type="PANTHER" id="PTHR30472:SF25">
    <property type="entry name" value="ABC TRANSPORTER PERMEASE PROTEIN MJ0876-RELATED"/>
    <property type="match status" value="1"/>
</dbReference>
<evidence type="ECO:0000256" key="2">
    <source>
        <dbReference type="ARBA" id="ARBA00007935"/>
    </source>
</evidence>
<evidence type="ECO:0000313" key="9">
    <source>
        <dbReference type="EMBL" id="ADI37268.1"/>
    </source>
</evidence>
<dbReference type="HOGENOM" id="CLU_013016_0_2_2"/>
<dbReference type="GO" id="GO:0005886">
    <property type="term" value="C:plasma membrane"/>
    <property type="evidence" value="ECO:0007669"/>
    <property type="project" value="UniProtKB-SubCell"/>
</dbReference>
<reference evidence="9 10" key="1">
    <citation type="submission" date="2010-05" db="EMBL/GenBank/DDBJ databases">
        <title>Complete sequence of Methanococcus voltae A3.</title>
        <authorList>
            <consortium name="US DOE Joint Genome Institute"/>
            <person name="Lucas S."/>
            <person name="Copeland A."/>
            <person name="Lapidus A."/>
            <person name="Cheng J.-F."/>
            <person name="Bruce D."/>
            <person name="Goodwin L."/>
            <person name="Pitluck S."/>
            <person name="Lowry S."/>
            <person name="Clum A."/>
            <person name="Land M."/>
            <person name="Hauser L."/>
            <person name="Kyrpides N."/>
            <person name="Mikhailova N."/>
            <person name="Whitman W.B."/>
            <person name="Woyke T."/>
        </authorList>
    </citation>
    <scope>NUCLEOTIDE SEQUENCE [LARGE SCALE GENOMIC DNA]</scope>
    <source>
        <strain evidence="10">ATCC BAA-1334 / A3</strain>
    </source>
</reference>
<dbReference type="FunFam" id="1.10.3470.10:FF:000001">
    <property type="entry name" value="Vitamin B12 ABC transporter permease BtuC"/>
    <property type="match status" value="1"/>
</dbReference>
<evidence type="ECO:0000256" key="7">
    <source>
        <dbReference type="ARBA" id="ARBA00023136"/>
    </source>
</evidence>
<keyword evidence="3" id="KW-0813">Transport</keyword>
<dbReference type="CDD" id="cd06550">
    <property type="entry name" value="TM_ABC_iron-siderophores_like"/>
    <property type="match status" value="1"/>
</dbReference>
<accession>D7DQZ1</accession>
<dbReference type="InterPro" id="IPR037294">
    <property type="entry name" value="ABC_BtuC-like"/>
</dbReference>
<evidence type="ECO:0000256" key="6">
    <source>
        <dbReference type="ARBA" id="ARBA00022989"/>
    </source>
</evidence>
<feature type="transmembrane region" description="Helical" evidence="8">
    <location>
        <begin position="136"/>
        <end position="154"/>
    </location>
</feature>
<comment type="similarity">
    <text evidence="2">Belongs to the binding-protein-dependent transport system permease family. FecCD subfamily.</text>
</comment>
<dbReference type="GO" id="GO:0022857">
    <property type="term" value="F:transmembrane transporter activity"/>
    <property type="evidence" value="ECO:0007669"/>
    <property type="project" value="InterPro"/>
</dbReference>
<protein>
    <submittedName>
        <fullName evidence="9">Transport system permease protein</fullName>
    </submittedName>
</protein>
<dbReference type="Pfam" id="PF01032">
    <property type="entry name" value="FecCD"/>
    <property type="match status" value="1"/>
</dbReference>
<keyword evidence="5 8" id="KW-0812">Transmembrane</keyword>
<dbReference type="eggNOG" id="arCOG01007">
    <property type="taxonomic scope" value="Archaea"/>
</dbReference>
<feature type="transmembrane region" description="Helical" evidence="8">
    <location>
        <begin position="104"/>
        <end position="124"/>
    </location>
</feature>
<evidence type="ECO:0000256" key="8">
    <source>
        <dbReference type="SAM" id="Phobius"/>
    </source>
</evidence>
<feature type="transmembrane region" description="Helical" evidence="8">
    <location>
        <begin position="246"/>
        <end position="267"/>
    </location>
</feature>
<dbReference type="InterPro" id="IPR000522">
    <property type="entry name" value="ABC_transptr_permease_BtuC"/>
</dbReference>
<dbReference type="Gene3D" id="1.10.3470.10">
    <property type="entry name" value="ABC transporter involved in vitamin B12 uptake, BtuC"/>
    <property type="match status" value="1"/>
</dbReference>
<dbReference type="InParanoid" id="D7DQZ1"/>
<dbReference type="AlphaFoldDB" id="D7DQZ1"/>
<evidence type="ECO:0000313" key="10">
    <source>
        <dbReference type="Proteomes" id="UP000007722"/>
    </source>
</evidence>
<dbReference type="KEGG" id="mvo:Mvol_1613"/>
<dbReference type="SUPFAM" id="SSF81345">
    <property type="entry name" value="ABC transporter involved in vitamin B12 uptake, BtuC"/>
    <property type="match status" value="1"/>
</dbReference>
<proteinExistence type="inferred from homology"/>
<feature type="transmembrane region" description="Helical" evidence="8">
    <location>
        <begin position="287"/>
        <end position="311"/>
    </location>
</feature>
<keyword evidence="10" id="KW-1185">Reference proteome</keyword>